<sequence length="389" mass="42960">MKTYSRVFAEVNLDAIAYNMEQMHSNLSPGTSVIAVVKTDGYGHGAVPVARLVEGYDYVWGFAVATAEEALILRNHGITKPILILGYVFPEHYQVLLDQGIRPTVFRMDTAAQLSEEAVKSNEPVKIHVKVDTGMSRIGFPDTKESIEKIKQIAAMPNLIIEGIFTHFARADEKEKEPAHEQIRRFSDFTRQLEEAGVAIPLKHCSNSAGIIELPEANMDAVRAGISIYGLYPSEEVEKTTVRLKPALSLYSRVVYVKELPAGVGISYGSTFVTERKTVVATVPVGYGDGYPRTLSNKGEVLIRGRRAKILGRICMDQFMVDVTGIEGVTQGDLVTMIGTDGGEEIGVGELSGLSGRFHYEFVCDLGKRIPRVYKEHGRTVETRDNFEE</sequence>
<dbReference type="Pfam" id="PF01168">
    <property type="entry name" value="Ala_racemase_N"/>
    <property type="match status" value="1"/>
</dbReference>
<dbReference type="GO" id="GO:0030632">
    <property type="term" value="P:D-alanine biosynthetic process"/>
    <property type="evidence" value="ECO:0007669"/>
    <property type="project" value="UniProtKB-UniRule"/>
</dbReference>
<comment type="pathway">
    <text evidence="4">Amino-acid biosynthesis; D-alanine biosynthesis; D-alanine from L-alanine: step 1/1.</text>
</comment>
<evidence type="ECO:0000256" key="1">
    <source>
        <dbReference type="ARBA" id="ARBA00001933"/>
    </source>
</evidence>
<dbReference type="SMART" id="SM01005">
    <property type="entry name" value="Ala_racemase_C"/>
    <property type="match status" value="1"/>
</dbReference>
<dbReference type="CDD" id="cd00430">
    <property type="entry name" value="PLPDE_III_AR"/>
    <property type="match status" value="1"/>
</dbReference>
<gene>
    <name evidence="8" type="primary">alr</name>
    <name evidence="8" type="ORF">KTH89_13475</name>
</gene>
<protein>
    <recommendedName>
        <fullName evidence="4">Alanine racemase</fullName>
        <ecNumber evidence="4">5.1.1.1</ecNumber>
    </recommendedName>
</protein>
<dbReference type="SUPFAM" id="SSF50621">
    <property type="entry name" value="Alanine racemase C-terminal domain-like"/>
    <property type="match status" value="1"/>
</dbReference>
<evidence type="ECO:0000259" key="7">
    <source>
        <dbReference type="SMART" id="SM01005"/>
    </source>
</evidence>
<comment type="similarity">
    <text evidence="4">Belongs to the alanine racemase family.</text>
</comment>
<dbReference type="NCBIfam" id="TIGR00492">
    <property type="entry name" value="alr"/>
    <property type="match status" value="1"/>
</dbReference>
<dbReference type="Gene3D" id="3.20.20.10">
    <property type="entry name" value="Alanine racemase"/>
    <property type="match status" value="1"/>
</dbReference>
<dbReference type="InterPro" id="IPR011079">
    <property type="entry name" value="Ala_racemase_C"/>
</dbReference>
<evidence type="ECO:0000313" key="8">
    <source>
        <dbReference type="EMBL" id="MBU9737554.1"/>
    </source>
</evidence>
<keyword evidence="3 4" id="KW-0413">Isomerase</keyword>
<evidence type="ECO:0000256" key="2">
    <source>
        <dbReference type="ARBA" id="ARBA00022898"/>
    </source>
</evidence>
<name>A0A949NFD9_9FIRM</name>
<keyword evidence="9" id="KW-1185">Reference proteome</keyword>
<dbReference type="HAMAP" id="MF_01201">
    <property type="entry name" value="Ala_racemase"/>
    <property type="match status" value="1"/>
</dbReference>
<evidence type="ECO:0000256" key="3">
    <source>
        <dbReference type="ARBA" id="ARBA00023235"/>
    </source>
</evidence>
<dbReference type="Gene3D" id="2.40.37.10">
    <property type="entry name" value="Lyase, Ornithine Decarboxylase, Chain A, domain 1"/>
    <property type="match status" value="1"/>
</dbReference>
<feature type="binding site" evidence="4 6">
    <location>
        <position position="316"/>
    </location>
    <ligand>
        <name>substrate</name>
    </ligand>
</feature>
<feature type="modified residue" description="N6-(pyridoxal phosphate)lysine" evidence="4 5">
    <location>
        <position position="38"/>
    </location>
</feature>
<comment type="cofactor">
    <cofactor evidence="1 4 5">
        <name>pyridoxal 5'-phosphate</name>
        <dbReference type="ChEBI" id="CHEBI:597326"/>
    </cofactor>
</comment>
<keyword evidence="2 4" id="KW-0663">Pyridoxal phosphate</keyword>
<feature type="active site" description="Proton acceptor; specific for L-alanine" evidence="4">
    <location>
        <position position="268"/>
    </location>
</feature>
<dbReference type="InterPro" id="IPR009006">
    <property type="entry name" value="Ala_racemase/Decarboxylase_C"/>
</dbReference>
<feature type="domain" description="Alanine racemase C-terminal" evidence="7">
    <location>
        <begin position="247"/>
        <end position="375"/>
    </location>
</feature>
<dbReference type="GO" id="GO:0009252">
    <property type="term" value="P:peptidoglycan biosynthetic process"/>
    <property type="evidence" value="ECO:0007669"/>
    <property type="project" value="TreeGrafter"/>
</dbReference>
<dbReference type="FunFam" id="3.20.20.10:FF:000002">
    <property type="entry name" value="Alanine racemase"/>
    <property type="match status" value="1"/>
</dbReference>
<dbReference type="PANTHER" id="PTHR30511">
    <property type="entry name" value="ALANINE RACEMASE"/>
    <property type="match status" value="1"/>
</dbReference>
<dbReference type="PANTHER" id="PTHR30511:SF0">
    <property type="entry name" value="ALANINE RACEMASE, CATABOLIC-RELATED"/>
    <property type="match status" value="1"/>
</dbReference>
<evidence type="ECO:0000313" key="9">
    <source>
        <dbReference type="Proteomes" id="UP000712157"/>
    </source>
</evidence>
<proteinExistence type="inferred from homology"/>
<dbReference type="Pfam" id="PF00842">
    <property type="entry name" value="Ala_racemase_C"/>
    <property type="match status" value="1"/>
</dbReference>
<organism evidence="8 9">
    <name type="scientific">Diplocloster agilis</name>
    <dbReference type="NCBI Taxonomy" id="2850323"/>
    <lineage>
        <taxon>Bacteria</taxon>
        <taxon>Bacillati</taxon>
        <taxon>Bacillota</taxon>
        <taxon>Clostridia</taxon>
        <taxon>Lachnospirales</taxon>
        <taxon>Lachnospiraceae</taxon>
        <taxon>Diplocloster</taxon>
    </lineage>
</organism>
<dbReference type="PRINTS" id="PR00992">
    <property type="entry name" value="ALARACEMASE"/>
</dbReference>
<dbReference type="InterPro" id="IPR000821">
    <property type="entry name" value="Ala_racemase"/>
</dbReference>
<comment type="caution">
    <text evidence="8">The sequence shown here is derived from an EMBL/GenBank/DDBJ whole genome shotgun (WGS) entry which is preliminary data.</text>
</comment>
<dbReference type="GO" id="GO:0005829">
    <property type="term" value="C:cytosol"/>
    <property type="evidence" value="ECO:0007669"/>
    <property type="project" value="TreeGrafter"/>
</dbReference>
<comment type="function">
    <text evidence="4">Catalyzes the interconversion of L-alanine and D-alanine. May also act on other amino acids.</text>
</comment>
<dbReference type="GO" id="GO:0008784">
    <property type="term" value="F:alanine racemase activity"/>
    <property type="evidence" value="ECO:0007669"/>
    <property type="project" value="UniProtKB-UniRule"/>
</dbReference>
<dbReference type="EC" id="5.1.1.1" evidence="4"/>
<comment type="catalytic activity">
    <reaction evidence="4">
        <text>L-alanine = D-alanine</text>
        <dbReference type="Rhea" id="RHEA:20249"/>
        <dbReference type="ChEBI" id="CHEBI:57416"/>
        <dbReference type="ChEBI" id="CHEBI:57972"/>
        <dbReference type="EC" id="5.1.1.1"/>
    </reaction>
</comment>
<evidence type="ECO:0000256" key="5">
    <source>
        <dbReference type="PIRSR" id="PIRSR600821-50"/>
    </source>
</evidence>
<dbReference type="RefSeq" id="WP_238722092.1">
    <property type="nucleotide sequence ID" value="NZ_JAHQCW010000022.1"/>
</dbReference>
<feature type="active site" description="Proton acceptor; specific for D-alanine" evidence="4">
    <location>
        <position position="38"/>
    </location>
</feature>
<dbReference type="GO" id="GO:0030170">
    <property type="term" value="F:pyridoxal phosphate binding"/>
    <property type="evidence" value="ECO:0007669"/>
    <property type="project" value="UniProtKB-UniRule"/>
</dbReference>
<accession>A0A949NFD9</accession>
<dbReference type="EMBL" id="JAHQCW010000022">
    <property type="protein sequence ID" value="MBU9737554.1"/>
    <property type="molecule type" value="Genomic_DNA"/>
</dbReference>
<dbReference type="InterPro" id="IPR029066">
    <property type="entry name" value="PLP-binding_barrel"/>
</dbReference>
<evidence type="ECO:0000256" key="6">
    <source>
        <dbReference type="PIRSR" id="PIRSR600821-52"/>
    </source>
</evidence>
<evidence type="ECO:0000256" key="4">
    <source>
        <dbReference type="HAMAP-Rule" id="MF_01201"/>
    </source>
</evidence>
<reference evidence="8" key="1">
    <citation type="submission" date="2021-06" db="EMBL/GenBank/DDBJ databases">
        <title>Description of novel taxa of the family Lachnospiraceae.</title>
        <authorList>
            <person name="Chaplin A.V."/>
            <person name="Sokolova S.R."/>
            <person name="Pikina A.P."/>
            <person name="Korzhanova M."/>
            <person name="Belova V."/>
            <person name="Korostin D."/>
            <person name="Efimov B.A."/>
        </authorList>
    </citation>
    <scope>NUCLEOTIDE SEQUENCE</scope>
    <source>
        <strain evidence="8">ASD5720</strain>
    </source>
</reference>
<dbReference type="AlphaFoldDB" id="A0A949NFD9"/>
<dbReference type="SUPFAM" id="SSF51419">
    <property type="entry name" value="PLP-binding barrel"/>
    <property type="match status" value="1"/>
</dbReference>
<dbReference type="Proteomes" id="UP000712157">
    <property type="component" value="Unassembled WGS sequence"/>
</dbReference>
<dbReference type="InterPro" id="IPR001608">
    <property type="entry name" value="Ala_racemase_N"/>
</dbReference>
<feature type="binding site" evidence="4 6">
    <location>
        <position position="137"/>
    </location>
    <ligand>
        <name>substrate</name>
    </ligand>
</feature>